<dbReference type="InterPro" id="IPR019734">
    <property type="entry name" value="TPR_rpt"/>
</dbReference>
<dbReference type="Gene3D" id="1.25.40.10">
    <property type="entry name" value="Tetratricopeptide repeat domain"/>
    <property type="match status" value="3"/>
</dbReference>
<dbReference type="SMART" id="SM00028">
    <property type="entry name" value="TPR"/>
    <property type="match status" value="7"/>
</dbReference>
<name>S8D8D2_9LAMI</name>
<dbReference type="Pfam" id="PF14559">
    <property type="entry name" value="TPR_19"/>
    <property type="match status" value="1"/>
</dbReference>
<evidence type="ECO:0000259" key="2">
    <source>
        <dbReference type="PROSITE" id="PS50222"/>
    </source>
</evidence>
<feature type="non-terminal residue" evidence="3">
    <location>
        <position position="651"/>
    </location>
</feature>
<feature type="repeat" description="TPR" evidence="1">
    <location>
        <begin position="344"/>
        <end position="377"/>
    </location>
</feature>
<proteinExistence type="predicted"/>
<dbReference type="Pfam" id="PF13181">
    <property type="entry name" value="TPR_8"/>
    <property type="match status" value="1"/>
</dbReference>
<dbReference type="EMBL" id="AUSU01008777">
    <property type="protein sequence ID" value="EPS58938.1"/>
    <property type="molecule type" value="Genomic_DNA"/>
</dbReference>
<dbReference type="AlphaFoldDB" id="S8D8D2"/>
<dbReference type="SUPFAM" id="SSF47473">
    <property type="entry name" value="EF-hand"/>
    <property type="match status" value="1"/>
</dbReference>
<dbReference type="PROSITE" id="PS50005">
    <property type="entry name" value="TPR"/>
    <property type="match status" value="3"/>
</dbReference>
<gene>
    <name evidence="3" type="ORF">M569_15874</name>
</gene>
<feature type="repeat" description="TPR" evidence="1">
    <location>
        <begin position="412"/>
        <end position="445"/>
    </location>
</feature>
<dbReference type="FunFam" id="1.25.40.10:FF:000466">
    <property type="entry name" value="Putative TPR repeat-containing protein"/>
    <property type="match status" value="1"/>
</dbReference>
<dbReference type="PANTHER" id="PTHR45081">
    <property type="entry name" value="EF HAND FAMILY PROTEIN, PUTATIVE, EXPRESSED-RELATED"/>
    <property type="match status" value="1"/>
</dbReference>
<dbReference type="FunFam" id="1.25.40.10:FF:000332">
    <property type="entry name" value="Putative tpr repeat-containing protein"/>
    <property type="match status" value="1"/>
</dbReference>
<dbReference type="InterPro" id="IPR011990">
    <property type="entry name" value="TPR-like_helical_dom_sf"/>
</dbReference>
<feature type="repeat" description="TPR" evidence="1">
    <location>
        <begin position="378"/>
        <end position="411"/>
    </location>
</feature>
<evidence type="ECO:0000256" key="1">
    <source>
        <dbReference type="PROSITE-ProRule" id="PRU00339"/>
    </source>
</evidence>
<dbReference type="InterPro" id="IPR002048">
    <property type="entry name" value="EF_hand_dom"/>
</dbReference>
<keyword evidence="1" id="KW-0802">TPR repeat</keyword>
<dbReference type="PROSITE" id="PS50222">
    <property type="entry name" value="EF_HAND_2"/>
    <property type="match status" value="1"/>
</dbReference>
<organism evidence="3 4">
    <name type="scientific">Genlisea aurea</name>
    <dbReference type="NCBI Taxonomy" id="192259"/>
    <lineage>
        <taxon>Eukaryota</taxon>
        <taxon>Viridiplantae</taxon>
        <taxon>Streptophyta</taxon>
        <taxon>Embryophyta</taxon>
        <taxon>Tracheophyta</taxon>
        <taxon>Spermatophyta</taxon>
        <taxon>Magnoliopsida</taxon>
        <taxon>eudicotyledons</taxon>
        <taxon>Gunneridae</taxon>
        <taxon>Pentapetalae</taxon>
        <taxon>asterids</taxon>
        <taxon>lamiids</taxon>
        <taxon>Lamiales</taxon>
        <taxon>Lentibulariaceae</taxon>
        <taxon>Genlisea</taxon>
    </lineage>
</organism>
<dbReference type="Gene3D" id="1.10.238.10">
    <property type="entry name" value="EF-hand"/>
    <property type="match status" value="1"/>
</dbReference>
<feature type="domain" description="EF-hand" evidence="2">
    <location>
        <begin position="6"/>
        <end position="41"/>
    </location>
</feature>
<evidence type="ECO:0000313" key="3">
    <source>
        <dbReference type="EMBL" id="EPS58938.1"/>
    </source>
</evidence>
<evidence type="ECO:0000313" key="4">
    <source>
        <dbReference type="Proteomes" id="UP000015453"/>
    </source>
</evidence>
<sequence>MTPRGSRSVKVKRIFLQFDANHDGGLNREEMAALVVAVNPRVKFSDEQISAILDEVFRTYGEFIDGEKGLTLDGLLRTYDDGAGDVDRDFDALGLELKPLDDKNGITVASEEAASSSSIVDERIMEPQREQRTAAWAASPNHGIVFDDTWKLVDDLEILIKRLTARHMKDGKIKNDNSDVFSDPGWSSELAPASDVSEKRVIWDESGSDYATFVKELGVLRSRADRASSRPEAFDGQMAIGRLLYEHHLFKEALVSFKRACELFPFDVKPHFRSGNCLYVLGRYSEAKAEFQQALEAAEAGGNQWTYLLPQIHVNLGIALEGEGMVLSACEHYREAAILCPTHFRALKLLGSALFGIGEYKAAVKALEEAIYMKNDYADAHCDLASALHAMGDDDNAVKEFQKAIDLKPGHVDALYNLGGLYMDMGRYQRASEMYARVLAVWPTHWRAQLNKAVSLLGAGETDEAKKALKEAFKMTNRVELHDAISHLKHLQKRKLKGNAGNDAEAAAFVAVEPSKFKTVGDKTSQRPELSLALDIRSFQRITRLNRCDVELLKKEMREGDVPVSYSGSGIPEKSIRKASLEEILRKLLHFLKPETFVGAIRAINQKILSVLDEYESGRVDLGIFFAVIAPLCDGPLDKRKQVAYESLSWR</sequence>
<reference evidence="3 4" key="1">
    <citation type="journal article" date="2013" name="BMC Genomics">
        <title>The miniature genome of a carnivorous plant Genlisea aurea contains a low number of genes and short non-coding sequences.</title>
        <authorList>
            <person name="Leushkin E.V."/>
            <person name="Sutormin R.A."/>
            <person name="Nabieva E.R."/>
            <person name="Penin A.A."/>
            <person name="Kondrashov A.S."/>
            <person name="Logacheva M.D."/>
        </authorList>
    </citation>
    <scope>NUCLEOTIDE SEQUENCE [LARGE SCALE GENOMIC DNA]</scope>
</reference>
<accession>S8D8D2</accession>
<dbReference type="Pfam" id="PF13432">
    <property type="entry name" value="TPR_16"/>
    <property type="match status" value="1"/>
</dbReference>
<comment type="caution">
    <text evidence="3">The sequence shown here is derived from an EMBL/GenBank/DDBJ whole genome shotgun (WGS) entry which is preliminary data.</text>
</comment>
<dbReference type="InterPro" id="IPR011992">
    <property type="entry name" value="EF-hand-dom_pair"/>
</dbReference>
<dbReference type="Proteomes" id="UP000015453">
    <property type="component" value="Unassembled WGS sequence"/>
</dbReference>
<protein>
    <recommendedName>
        <fullName evidence="2">EF-hand domain-containing protein</fullName>
    </recommendedName>
</protein>
<dbReference type="PROSITE" id="PS50293">
    <property type="entry name" value="TPR_REGION"/>
    <property type="match status" value="1"/>
</dbReference>
<dbReference type="SUPFAM" id="SSF48452">
    <property type="entry name" value="TPR-like"/>
    <property type="match status" value="1"/>
</dbReference>
<dbReference type="PANTHER" id="PTHR45081:SF1">
    <property type="entry name" value="EF HAND FAMILY PROTEIN, PUTATIVE, EXPRESSED-RELATED"/>
    <property type="match status" value="1"/>
</dbReference>
<dbReference type="FunFam" id="1.10.238.10:FF:000173">
    <property type="entry name" value="uncharacterized TPR repeat-containing protein At1g05150-like"/>
    <property type="match status" value="1"/>
</dbReference>
<keyword evidence="4" id="KW-1185">Reference proteome</keyword>
<dbReference type="GO" id="GO:0005886">
    <property type="term" value="C:plasma membrane"/>
    <property type="evidence" value="ECO:0007669"/>
    <property type="project" value="TreeGrafter"/>
</dbReference>
<dbReference type="OrthoDB" id="9991317at2759"/>
<dbReference type="GO" id="GO:0005509">
    <property type="term" value="F:calcium ion binding"/>
    <property type="evidence" value="ECO:0007669"/>
    <property type="project" value="InterPro"/>
</dbReference>